<dbReference type="OrthoDB" id="9806267at2"/>
<dbReference type="GO" id="GO:0008745">
    <property type="term" value="F:N-acetylmuramoyl-L-alanine amidase activity"/>
    <property type="evidence" value="ECO:0007669"/>
    <property type="project" value="UniProtKB-EC"/>
</dbReference>
<sequence>MILILKKDKILLMVLILLLSITVYNLKYSLDSKATEPTNAKSLKRTVIIDPGHGGEDPGAVGDNIQLKEKDINLIIGKRLKELLMEDGFNVIMTREEDGLLYKEGTKGYTNKRRQDLLNRKKIMDESEADIVVSIHMNKFPQSQYHGAQTFFPKNSEESKRLAQCIQRSLRDMVDPENKREALVKDTETLILKNIKKPTVIVECGFLSNAEEEQKLSTQEYQEKLAAAIKEGIKKYYGEE</sequence>
<name>A0A2K9EP98_9FIRM</name>
<evidence type="ECO:0000313" key="6">
    <source>
        <dbReference type="Proteomes" id="UP000239720"/>
    </source>
</evidence>
<dbReference type="InterPro" id="IPR002508">
    <property type="entry name" value="MurNAc-LAA_cat"/>
</dbReference>
<dbReference type="GO" id="GO:0030288">
    <property type="term" value="C:outer membrane-bounded periplasmic space"/>
    <property type="evidence" value="ECO:0007669"/>
    <property type="project" value="TreeGrafter"/>
</dbReference>
<feature type="domain" description="MurNAc-LAA" evidence="2">
    <location>
        <begin position="121"/>
        <end position="234"/>
    </location>
</feature>
<dbReference type="PANTHER" id="PTHR30404">
    <property type="entry name" value="N-ACETYLMURAMOYL-L-ALANINE AMIDASE"/>
    <property type="match status" value="1"/>
</dbReference>
<keyword evidence="5" id="KW-1185">Reference proteome</keyword>
<dbReference type="GO" id="GO:0009253">
    <property type="term" value="P:peptidoglycan catabolic process"/>
    <property type="evidence" value="ECO:0007669"/>
    <property type="project" value="InterPro"/>
</dbReference>
<gene>
    <name evidence="3" type="primary">cwlD</name>
    <name evidence="4" type="ORF">B9R14_06010</name>
    <name evidence="3" type="ORF">HVS_12890</name>
</gene>
<evidence type="ECO:0000313" key="5">
    <source>
        <dbReference type="Proteomes" id="UP000233534"/>
    </source>
</evidence>
<dbReference type="CDD" id="cd02696">
    <property type="entry name" value="MurNAc-LAA"/>
    <property type="match status" value="1"/>
</dbReference>
<dbReference type="Pfam" id="PF01520">
    <property type="entry name" value="Amidase_3"/>
    <property type="match status" value="1"/>
</dbReference>
<dbReference type="PANTHER" id="PTHR30404:SF0">
    <property type="entry name" value="N-ACETYLMURAMOYL-L-ALANINE AMIDASE AMIC"/>
    <property type="match status" value="1"/>
</dbReference>
<dbReference type="RefSeq" id="WP_101302942.1">
    <property type="nucleotide sequence ID" value="NZ_CP025197.1"/>
</dbReference>
<dbReference type="InterPro" id="IPR014234">
    <property type="entry name" value="Spore_CwlD"/>
</dbReference>
<dbReference type="Gene3D" id="3.40.630.40">
    <property type="entry name" value="Zn-dependent exopeptidases"/>
    <property type="match status" value="1"/>
</dbReference>
<evidence type="ECO:0000313" key="3">
    <source>
        <dbReference type="EMBL" id="AUG58451.1"/>
    </source>
</evidence>
<dbReference type="InterPro" id="IPR050695">
    <property type="entry name" value="N-acetylmuramoyl_amidase_3"/>
</dbReference>
<protein>
    <submittedName>
        <fullName evidence="3">Germination-specific N-acetylmuramoyl-L-alanine amidase</fullName>
        <ecNumber evidence="3">3.5.1.28</ecNumber>
    </submittedName>
    <submittedName>
        <fullName evidence="4">N-acetylmuramoyl-L-alanine amidase CwlD</fullName>
    </submittedName>
</protein>
<dbReference type="EMBL" id="CP025197">
    <property type="protein sequence ID" value="AUG58451.1"/>
    <property type="molecule type" value="Genomic_DNA"/>
</dbReference>
<dbReference type="Proteomes" id="UP000233534">
    <property type="component" value="Chromosome"/>
</dbReference>
<evidence type="ECO:0000259" key="2">
    <source>
        <dbReference type="SMART" id="SM00646"/>
    </source>
</evidence>
<reference evidence="3 5" key="1">
    <citation type="submission" date="2017-12" db="EMBL/GenBank/DDBJ databases">
        <title>Complete genome sequence of Herbivorax saccincola GGR1, a novel Cellulosome-producing hydrolytic bacterium in a thermophilic biogas plant, established by Illumina and Nanopore MinION sequencing.</title>
        <authorList>
            <person name="Pechtl A."/>
            <person name="Ruckert C."/>
            <person name="Koeck D.E."/>
            <person name="Maus I."/>
            <person name="Winkler A."/>
            <person name="Kalinowski J."/>
            <person name="Puhler A."/>
            <person name="Schwarz W.W."/>
            <person name="Zverlov V.V."/>
            <person name="Schluter A."/>
            <person name="Liebl W."/>
        </authorList>
    </citation>
    <scope>NUCLEOTIDE SEQUENCE [LARGE SCALE GENOMIC DNA]</scope>
    <source>
        <strain evidence="3">GGR1</strain>
        <strain evidence="5">SR1</strain>
    </source>
</reference>
<reference evidence="4 6" key="2">
    <citation type="journal article" date="2018" name="Syst. Appl. Microbiol.">
        <title>Characterization and high-quality draft genome sequence of Herbivorax saccincola A7, an anaerobic, alkaliphilic, thermophilic, cellulolytic, and xylanolytic bacterium.</title>
        <authorList>
            <person name="Aikawa S."/>
            <person name="Baramee S."/>
            <person name="Sermsathanaswadi J."/>
            <person name="Thianheng P."/>
            <person name="Tachaapaikoon C."/>
            <person name="Shikata A."/>
            <person name="Waeonukul R."/>
            <person name="Pason P."/>
            <person name="Ratanakhanokchai K."/>
            <person name="Kosugi A."/>
        </authorList>
    </citation>
    <scope>NUCLEOTIDE SEQUENCE [LARGE SCALE GENOMIC DNA]</scope>
    <source>
        <strain evidence="4 6">A7</strain>
    </source>
</reference>
<evidence type="ECO:0000256" key="1">
    <source>
        <dbReference type="ARBA" id="ARBA00022801"/>
    </source>
</evidence>
<proteinExistence type="predicted"/>
<organism evidence="3 5">
    <name type="scientific">Acetivibrio saccincola</name>
    <dbReference type="NCBI Taxonomy" id="1677857"/>
    <lineage>
        <taxon>Bacteria</taxon>
        <taxon>Bacillati</taxon>
        <taxon>Bacillota</taxon>
        <taxon>Clostridia</taxon>
        <taxon>Eubacteriales</taxon>
        <taxon>Oscillospiraceae</taxon>
        <taxon>Acetivibrio</taxon>
    </lineage>
</organism>
<dbReference type="NCBIfam" id="TIGR02883">
    <property type="entry name" value="spore_cwlD"/>
    <property type="match status" value="1"/>
</dbReference>
<accession>A0A2K9EP98</accession>
<dbReference type="SUPFAM" id="SSF53187">
    <property type="entry name" value="Zn-dependent exopeptidases"/>
    <property type="match status" value="1"/>
</dbReference>
<dbReference type="AlphaFoldDB" id="A0A2K9EP98"/>
<evidence type="ECO:0000313" key="4">
    <source>
        <dbReference type="EMBL" id="PQQ66348.1"/>
    </source>
</evidence>
<keyword evidence="1 3" id="KW-0378">Hydrolase</keyword>
<dbReference type="KEGG" id="hsc:HVS_12890"/>
<dbReference type="EC" id="3.5.1.28" evidence="3"/>
<dbReference type="Proteomes" id="UP000239720">
    <property type="component" value="Unassembled WGS sequence"/>
</dbReference>
<dbReference type="EMBL" id="NEMB01000003">
    <property type="protein sequence ID" value="PQQ66348.1"/>
    <property type="molecule type" value="Genomic_DNA"/>
</dbReference>
<dbReference type="SMART" id="SM00646">
    <property type="entry name" value="Ami_3"/>
    <property type="match status" value="1"/>
</dbReference>